<accession>A0AAW6U9I0</accession>
<feature type="transmembrane region" description="Helical" evidence="1">
    <location>
        <begin position="681"/>
        <end position="701"/>
    </location>
</feature>
<comment type="caution">
    <text evidence="2">The sequence shown here is derived from an EMBL/GenBank/DDBJ whole genome shotgun (WGS) entry which is preliminary data.</text>
</comment>
<dbReference type="AlphaFoldDB" id="A0AAW6U9I0"/>
<sequence length="714" mass="83355">MKKILIILNLCLISIPLFFISLQQVYAVDEPNVLSQHNLNPTFSHQSGFYDEAFYLEIYPKPNTIVFYTLDSSTPDFNSTQYVEPILIEEQWIEATGDEVLIQREIDGPSVIPVPQYPISMIRTGSQRWISPREDIFKATVIKVIAYDYEQNESSVLTNSYFVTNNASEKYSFPVISISTDIHHLFDYETGIHIPGIHYDPTISEVDNSNRTGNYYQTGQEWEKPVFIEYFDENGSLQFSQNAGLRIHGSLSRKYPLKSYRLYARNEYDDQGMFNYQFFDTKELNTFKRIILRNGGQTYQYSFFGEAAAQALLEPLSLDIQYSKPVILFLNGEYFGIRNLRDRYDDWYLETHYGVDRDDVTILTGHAVVQDGSSKGSVHYQSMYSYATRRDMSIHNNYEYIKTQMDVDNFIDYYIAELYFGNVDWPQNNVMYWRKNVAYNQDAPYGHDGRWRWLVVDIDAGFGASWGGYYPEINSFERITGDSWKTGKLFTSLLENNQFKAKFIYRFIDLLSTTFSAEVAAELVQDMINLYAPEMQDHIDRWGYPTSYNTWMIYANRVLTFAQNRPENVYQHLLEHYDLDQTYQLTIDVDETFGHIQVNSLVIPETSFPYQTSVFDGLPVTLKALPKPGYRFVGWFNHDQHIMSSRKEIILPLYEDLNLVAAFEEGEEIDEGTQPLMYTNFIIYSSIFTLGSVSILVYLLYDTKKRKLFPFHRS</sequence>
<keyword evidence="2" id="KW-0808">Transferase</keyword>
<protein>
    <submittedName>
        <fullName evidence="2">CotH kinase family protein</fullName>
    </submittedName>
</protein>
<evidence type="ECO:0000256" key="1">
    <source>
        <dbReference type="SAM" id="Phobius"/>
    </source>
</evidence>
<keyword evidence="1" id="KW-0812">Transmembrane</keyword>
<reference evidence="2" key="1">
    <citation type="submission" date="2023-05" db="EMBL/GenBank/DDBJ databases">
        <title>Mariniplasma microaerophilum sp. nov., a novel anaerobic mollicute isolated from terrestrial mud volcano, Taman Peninsula, Russia.</title>
        <authorList>
            <person name="Khomyakova M.A."/>
            <person name="Merkel A.Y."/>
            <person name="Slobodkin A.I."/>
        </authorList>
    </citation>
    <scope>NUCLEOTIDE SEQUENCE</scope>
    <source>
        <strain evidence="2">M4Ah</strain>
    </source>
</reference>
<dbReference type="GO" id="GO:0016301">
    <property type="term" value="F:kinase activity"/>
    <property type="evidence" value="ECO:0007669"/>
    <property type="project" value="UniProtKB-KW"/>
</dbReference>
<keyword evidence="3" id="KW-1185">Reference proteome</keyword>
<keyword evidence="1" id="KW-1133">Transmembrane helix</keyword>
<evidence type="ECO:0000313" key="3">
    <source>
        <dbReference type="Proteomes" id="UP001431532"/>
    </source>
</evidence>
<dbReference type="Pfam" id="PF08757">
    <property type="entry name" value="CotH"/>
    <property type="match status" value="1"/>
</dbReference>
<dbReference type="EMBL" id="JASCXW010000026">
    <property type="protein sequence ID" value="MDI6453365.1"/>
    <property type="molecule type" value="Genomic_DNA"/>
</dbReference>
<dbReference type="InterPro" id="IPR026876">
    <property type="entry name" value="Fn3_assoc_repeat"/>
</dbReference>
<dbReference type="Proteomes" id="UP001431532">
    <property type="component" value="Unassembled WGS sequence"/>
</dbReference>
<keyword evidence="1" id="KW-0472">Membrane</keyword>
<organism evidence="2 3">
    <name type="scientific">Peloplasma aerotolerans</name>
    <dbReference type="NCBI Taxonomy" id="3044389"/>
    <lineage>
        <taxon>Bacteria</taxon>
        <taxon>Bacillati</taxon>
        <taxon>Mycoplasmatota</taxon>
        <taxon>Mollicutes</taxon>
        <taxon>Acholeplasmatales</taxon>
        <taxon>Acholeplasmataceae</taxon>
        <taxon>Peloplasma</taxon>
    </lineage>
</organism>
<dbReference type="RefSeq" id="WP_282839797.1">
    <property type="nucleotide sequence ID" value="NZ_JASCXW010000026.1"/>
</dbReference>
<name>A0AAW6U9I0_9MOLU</name>
<gene>
    <name evidence="2" type="ORF">QJ521_07295</name>
</gene>
<keyword evidence="2" id="KW-0418">Kinase</keyword>
<dbReference type="Pfam" id="PF13287">
    <property type="entry name" value="Fn3_assoc"/>
    <property type="match status" value="1"/>
</dbReference>
<evidence type="ECO:0000313" key="2">
    <source>
        <dbReference type="EMBL" id="MDI6453365.1"/>
    </source>
</evidence>
<proteinExistence type="predicted"/>
<dbReference type="InterPro" id="IPR014867">
    <property type="entry name" value="Spore_coat_CotH_CotH2/3/7"/>
</dbReference>